<sequence length="145" mass="15791">MGGQLKRMIVGAAPLSTKTHEAISAIFNVTLQVGYGLTETCASATCMDQDEKKTGHTGGPNLSVLLKLEDWMEGGYLVSDKPNPRGEIIVGGPSVAKGYYKQSKEVNSDFFEEHGQRWFRTGDIGEINSEGCLKIIDRKKGLVKL</sequence>
<keyword evidence="4" id="KW-0443">Lipid metabolism</keyword>
<comment type="caution">
    <text evidence="8">The sequence shown here is derived from an EMBL/GenBank/DDBJ whole genome shotgun (WGS) entry which is preliminary data.</text>
</comment>
<dbReference type="EC" id="6.2.1.3" evidence="6"/>
<dbReference type="Proteomes" id="UP001292094">
    <property type="component" value="Unassembled WGS sequence"/>
</dbReference>
<reference evidence="8" key="1">
    <citation type="submission" date="2023-11" db="EMBL/GenBank/DDBJ databases">
        <title>Genome assemblies of two species of porcelain crab, Petrolisthes cinctipes and Petrolisthes manimaculis (Anomura: Porcellanidae).</title>
        <authorList>
            <person name="Angst P."/>
        </authorList>
    </citation>
    <scope>NUCLEOTIDE SEQUENCE</scope>
    <source>
        <strain evidence="8">PB745_02</strain>
        <tissue evidence="8">Gill</tissue>
    </source>
</reference>
<dbReference type="Gene3D" id="3.40.50.12780">
    <property type="entry name" value="N-terminal domain of ligase-like"/>
    <property type="match status" value="1"/>
</dbReference>
<evidence type="ECO:0000313" key="9">
    <source>
        <dbReference type="Proteomes" id="UP001292094"/>
    </source>
</evidence>
<evidence type="ECO:0000256" key="6">
    <source>
        <dbReference type="ARBA" id="ARBA00026121"/>
    </source>
</evidence>
<keyword evidence="5" id="KW-0067">ATP-binding</keyword>
<gene>
    <name evidence="8" type="ORF">Pmani_030591</name>
</gene>
<dbReference type="SUPFAM" id="SSF56801">
    <property type="entry name" value="Acetyl-CoA synthetase-like"/>
    <property type="match status" value="1"/>
</dbReference>
<evidence type="ECO:0000256" key="3">
    <source>
        <dbReference type="ARBA" id="ARBA00022741"/>
    </source>
</evidence>
<dbReference type="Pfam" id="PF00501">
    <property type="entry name" value="AMP-binding"/>
    <property type="match status" value="1"/>
</dbReference>
<dbReference type="GO" id="GO:0005886">
    <property type="term" value="C:plasma membrane"/>
    <property type="evidence" value="ECO:0007669"/>
    <property type="project" value="TreeGrafter"/>
</dbReference>
<evidence type="ECO:0000256" key="2">
    <source>
        <dbReference type="ARBA" id="ARBA00022598"/>
    </source>
</evidence>
<protein>
    <recommendedName>
        <fullName evidence="6">long-chain-fatty-acid--CoA ligase</fullName>
        <ecNumber evidence="6">6.2.1.3</ecNumber>
    </recommendedName>
</protein>
<keyword evidence="4" id="KW-0276">Fatty acid metabolism</keyword>
<organism evidence="8 9">
    <name type="scientific">Petrolisthes manimaculis</name>
    <dbReference type="NCBI Taxonomy" id="1843537"/>
    <lineage>
        <taxon>Eukaryota</taxon>
        <taxon>Metazoa</taxon>
        <taxon>Ecdysozoa</taxon>
        <taxon>Arthropoda</taxon>
        <taxon>Crustacea</taxon>
        <taxon>Multicrustacea</taxon>
        <taxon>Malacostraca</taxon>
        <taxon>Eumalacostraca</taxon>
        <taxon>Eucarida</taxon>
        <taxon>Decapoda</taxon>
        <taxon>Pleocyemata</taxon>
        <taxon>Anomura</taxon>
        <taxon>Galatheoidea</taxon>
        <taxon>Porcellanidae</taxon>
        <taxon>Petrolisthes</taxon>
    </lineage>
</organism>
<keyword evidence="3" id="KW-0547">Nucleotide-binding</keyword>
<name>A0AAE1NVP3_9EUCA</name>
<dbReference type="EMBL" id="JAWZYT010003738">
    <property type="protein sequence ID" value="KAK4296953.1"/>
    <property type="molecule type" value="Genomic_DNA"/>
</dbReference>
<comment type="similarity">
    <text evidence="1">Belongs to the ATP-dependent AMP-binding enzyme family.</text>
</comment>
<dbReference type="GO" id="GO:0035336">
    <property type="term" value="P:long-chain fatty-acyl-CoA metabolic process"/>
    <property type="evidence" value="ECO:0007669"/>
    <property type="project" value="TreeGrafter"/>
</dbReference>
<dbReference type="GO" id="GO:0005783">
    <property type="term" value="C:endoplasmic reticulum"/>
    <property type="evidence" value="ECO:0007669"/>
    <property type="project" value="TreeGrafter"/>
</dbReference>
<evidence type="ECO:0000259" key="7">
    <source>
        <dbReference type="Pfam" id="PF00501"/>
    </source>
</evidence>
<dbReference type="AlphaFoldDB" id="A0AAE1NVP3"/>
<keyword evidence="2" id="KW-0436">Ligase</keyword>
<keyword evidence="9" id="KW-1185">Reference proteome</keyword>
<feature type="domain" description="AMP-dependent synthetase/ligase" evidence="7">
    <location>
        <begin position="3"/>
        <end position="100"/>
    </location>
</feature>
<evidence type="ECO:0000256" key="5">
    <source>
        <dbReference type="ARBA" id="ARBA00022840"/>
    </source>
</evidence>
<dbReference type="GO" id="GO:0004467">
    <property type="term" value="F:long-chain fatty acid-CoA ligase activity"/>
    <property type="evidence" value="ECO:0007669"/>
    <property type="project" value="UniProtKB-EC"/>
</dbReference>
<dbReference type="PANTHER" id="PTHR43272:SF83">
    <property type="entry name" value="ACYL-COA SYNTHETASE LONG-CHAIN, ISOFORM J"/>
    <property type="match status" value="1"/>
</dbReference>
<dbReference type="PANTHER" id="PTHR43272">
    <property type="entry name" value="LONG-CHAIN-FATTY-ACID--COA LIGASE"/>
    <property type="match status" value="1"/>
</dbReference>
<dbReference type="GO" id="GO:0005811">
    <property type="term" value="C:lipid droplet"/>
    <property type="evidence" value="ECO:0007669"/>
    <property type="project" value="TreeGrafter"/>
</dbReference>
<proteinExistence type="inferred from homology"/>
<dbReference type="InterPro" id="IPR000873">
    <property type="entry name" value="AMP-dep_synth/lig_dom"/>
</dbReference>
<evidence type="ECO:0000256" key="1">
    <source>
        <dbReference type="ARBA" id="ARBA00006432"/>
    </source>
</evidence>
<accession>A0AAE1NVP3</accession>
<evidence type="ECO:0000313" key="8">
    <source>
        <dbReference type="EMBL" id="KAK4296953.1"/>
    </source>
</evidence>
<dbReference type="GO" id="GO:0030182">
    <property type="term" value="P:neuron differentiation"/>
    <property type="evidence" value="ECO:0007669"/>
    <property type="project" value="TreeGrafter"/>
</dbReference>
<dbReference type="GO" id="GO:0005524">
    <property type="term" value="F:ATP binding"/>
    <property type="evidence" value="ECO:0007669"/>
    <property type="project" value="UniProtKB-KW"/>
</dbReference>
<dbReference type="InterPro" id="IPR042099">
    <property type="entry name" value="ANL_N_sf"/>
</dbReference>
<evidence type="ECO:0000256" key="4">
    <source>
        <dbReference type="ARBA" id="ARBA00022832"/>
    </source>
</evidence>